<dbReference type="Proteomes" id="UP000054321">
    <property type="component" value="Unassembled WGS sequence"/>
</dbReference>
<reference evidence="3" key="2">
    <citation type="submission" date="2015-01" db="EMBL/GenBank/DDBJ databases">
        <title>Evolutionary Origins and Diversification of the Mycorrhizal Mutualists.</title>
        <authorList>
            <consortium name="DOE Joint Genome Institute"/>
            <consortium name="Mycorrhizal Genomics Consortium"/>
            <person name="Kohler A."/>
            <person name="Kuo A."/>
            <person name="Nagy L.G."/>
            <person name="Floudas D."/>
            <person name="Copeland A."/>
            <person name="Barry K.W."/>
            <person name="Cichocki N."/>
            <person name="Veneault-Fourrey C."/>
            <person name="LaButti K."/>
            <person name="Lindquist E.A."/>
            <person name="Lipzen A."/>
            <person name="Lundell T."/>
            <person name="Morin E."/>
            <person name="Murat C."/>
            <person name="Riley R."/>
            <person name="Ohm R."/>
            <person name="Sun H."/>
            <person name="Tunlid A."/>
            <person name="Henrissat B."/>
            <person name="Grigoriev I.V."/>
            <person name="Hibbett D.S."/>
            <person name="Martin F."/>
        </authorList>
    </citation>
    <scope>NUCLEOTIDE SEQUENCE [LARGE SCALE GENOMIC DNA]</scope>
    <source>
        <strain evidence="3">Zn</strain>
    </source>
</reference>
<dbReference type="OrthoDB" id="5273847at2759"/>
<dbReference type="STRING" id="913774.A0A0C3D1S9"/>
<accession>A0A0C3D1S9</accession>
<dbReference type="InterPro" id="IPR001810">
    <property type="entry name" value="F-box_dom"/>
</dbReference>
<reference evidence="2 3" key="1">
    <citation type="submission" date="2014-04" db="EMBL/GenBank/DDBJ databases">
        <authorList>
            <consortium name="DOE Joint Genome Institute"/>
            <person name="Kuo A."/>
            <person name="Martino E."/>
            <person name="Perotto S."/>
            <person name="Kohler A."/>
            <person name="Nagy L.G."/>
            <person name="Floudas D."/>
            <person name="Copeland A."/>
            <person name="Barry K.W."/>
            <person name="Cichocki N."/>
            <person name="Veneault-Fourrey C."/>
            <person name="LaButti K."/>
            <person name="Lindquist E.A."/>
            <person name="Lipzen A."/>
            <person name="Lundell T."/>
            <person name="Morin E."/>
            <person name="Murat C."/>
            <person name="Sun H."/>
            <person name="Tunlid A."/>
            <person name="Henrissat B."/>
            <person name="Grigoriev I.V."/>
            <person name="Hibbett D.S."/>
            <person name="Martin F."/>
            <person name="Nordberg H.P."/>
            <person name="Cantor M.N."/>
            <person name="Hua S.X."/>
        </authorList>
    </citation>
    <scope>NUCLEOTIDE SEQUENCE [LARGE SCALE GENOMIC DNA]</scope>
    <source>
        <strain evidence="2 3">Zn</strain>
    </source>
</reference>
<gene>
    <name evidence="2" type="ORF">OIDMADRAFT_148421</name>
</gene>
<evidence type="ECO:0000313" key="2">
    <source>
        <dbReference type="EMBL" id="KIM95862.1"/>
    </source>
</evidence>
<protein>
    <recommendedName>
        <fullName evidence="1">F-box domain-containing protein</fullName>
    </recommendedName>
</protein>
<evidence type="ECO:0000259" key="1">
    <source>
        <dbReference type="PROSITE" id="PS50181"/>
    </source>
</evidence>
<dbReference type="EMBL" id="KN832885">
    <property type="protein sequence ID" value="KIM95862.1"/>
    <property type="molecule type" value="Genomic_DNA"/>
</dbReference>
<feature type="domain" description="F-box" evidence="1">
    <location>
        <begin position="202"/>
        <end position="251"/>
    </location>
</feature>
<dbReference type="AlphaFoldDB" id="A0A0C3D1S9"/>
<keyword evidence="3" id="KW-1185">Reference proteome</keyword>
<proteinExistence type="predicted"/>
<dbReference type="Pfam" id="PF24539">
    <property type="entry name" value="DUF7600"/>
    <property type="match status" value="1"/>
</dbReference>
<dbReference type="InterPro" id="IPR036047">
    <property type="entry name" value="F-box-like_dom_sf"/>
</dbReference>
<name>A0A0C3D1S9_OIDMZ</name>
<dbReference type="HOGENOM" id="CLU_436202_0_0_1"/>
<dbReference type="InParanoid" id="A0A0C3D1S9"/>
<sequence>MAGRTIFVPRLSLSAYVCPDADTNMHRRAEVTTEPGIYEPVLSEVIRHSWNVDQEVCIGGTFFDVSYILGVDTFIMHANCYSLLARFLHPEPISISRLVEACRSCPRDSCPFLLSWGPGHTYGGIIKLTYAYPWGEQDHYNLCDQDWNEGERGDPEDPWNVPEISRHLQGSQLDSLPMQSEEIRWPIERCPARLAISRDTISNYFTKFPFEILELILACTPTDGVKSLALTSKELNTIIPSRLGQSFWASRFQDPFDHGPIFEVYTYKHKLDWKSLYFSIAKDQSPRLQNRRRIWGLLQSLSDIIHLQWKDSQGLLPLDKDENKLRWKEVHGFQQRIDYRRDGSLENGCFQLYSQSTSIPAHLRRIIISIISIGSTTYITGLQFIPNEGTEICLGYTSRKGSSLEMIGLQGFIVAVGSRGIHAIQFVTPTRQLSQWFGDPEGVPQTRRLVLDKPITAIKAGFDGFKMVSLAVADTSSPNSSNKTISVRDNALWFPRIPEDYLQLNKNYVKREMRRLGPSAYNSETENTEGYTVKRTAKEVKDIITFVKNGELQLAGFIRVPGERVYQCDLSKRHTLLNRLEIPSRSRLEGLYVEWDDFHLKSLGAIVNVMPATNRQHMTRKTEDLTI</sequence>
<dbReference type="InterPro" id="IPR056021">
    <property type="entry name" value="DUF7600"/>
</dbReference>
<evidence type="ECO:0000313" key="3">
    <source>
        <dbReference type="Proteomes" id="UP000054321"/>
    </source>
</evidence>
<organism evidence="2 3">
    <name type="scientific">Oidiodendron maius (strain Zn)</name>
    <dbReference type="NCBI Taxonomy" id="913774"/>
    <lineage>
        <taxon>Eukaryota</taxon>
        <taxon>Fungi</taxon>
        <taxon>Dikarya</taxon>
        <taxon>Ascomycota</taxon>
        <taxon>Pezizomycotina</taxon>
        <taxon>Leotiomycetes</taxon>
        <taxon>Leotiomycetes incertae sedis</taxon>
        <taxon>Myxotrichaceae</taxon>
        <taxon>Oidiodendron</taxon>
    </lineage>
</organism>
<dbReference type="PROSITE" id="PS50181">
    <property type="entry name" value="FBOX"/>
    <property type="match status" value="1"/>
</dbReference>
<dbReference type="SUPFAM" id="SSF81383">
    <property type="entry name" value="F-box domain"/>
    <property type="match status" value="1"/>
</dbReference>